<dbReference type="PANTHER" id="PTHR36115:SF4">
    <property type="entry name" value="MEMBRANE PROTEIN"/>
    <property type="match status" value="1"/>
</dbReference>
<evidence type="ECO:0000256" key="1">
    <source>
        <dbReference type="ARBA" id="ARBA00004651"/>
    </source>
</evidence>
<feature type="domain" description="RDD" evidence="7">
    <location>
        <begin position="26"/>
        <end position="161"/>
    </location>
</feature>
<protein>
    <submittedName>
        <fullName evidence="8">RDD family protein</fullName>
    </submittedName>
</protein>
<comment type="subcellular location">
    <subcellularLocation>
        <location evidence="1">Cell membrane</location>
        <topology evidence="1">Multi-pass membrane protein</topology>
    </subcellularLocation>
</comment>
<dbReference type="Proteomes" id="UP000254266">
    <property type="component" value="Unassembled WGS sequence"/>
</dbReference>
<organism evidence="8 9">
    <name type="scientific">endosymbiont of Galathealinum brachiosum</name>
    <dbReference type="NCBI Taxonomy" id="2200906"/>
    <lineage>
        <taxon>Bacteria</taxon>
        <taxon>Pseudomonadati</taxon>
        <taxon>Pseudomonadota</taxon>
        <taxon>Gammaproteobacteria</taxon>
        <taxon>sulfur-oxidizing symbionts</taxon>
    </lineage>
</organism>
<proteinExistence type="predicted"/>
<evidence type="ECO:0000256" key="3">
    <source>
        <dbReference type="ARBA" id="ARBA00022692"/>
    </source>
</evidence>
<feature type="transmembrane region" description="Helical" evidence="6">
    <location>
        <begin position="66"/>
        <end position="84"/>
    </location>
</feature>
<dbReference type="InterPro" id="IPR010432">
    <property type="entry name" value="RDD"/>
</dbReference>
<gene>
    <name evidence="8" type="ORF">DIZ80_17300</name>
</gene>
<name>A0A370D706_9GAMM</name>
<dbReference type="AlphaFoldDB" id="A0A370D706"/>
<sequence>MSDNIYAAPQADLTQTSDNDNEAELATRWSRLWSSLIDSLTIMAVSIPTMYFTGGFDMISEGIQPSFAYNIAIAALSISVFFIINFKSLKTQGQTIGKKTLKIKIVDLEGNLPDFNTQILKRYATYFLPGQIPVAGQFFSLINILFIFGKKKRCIHDFVAGTNVIKS</sequence>
<dbReference type="InterPro" id="IPR051791">
    <property type="entry name" value="Pra-immunoreactive"/>
</dbReference>
<keyword evidence="5 6" id="KW-0472">Membrane</keyword>
<evidence type="ECO:0000256" key="4">
    <source>
        <dbReference type="ARBA" id="ARBA00022989"/>
    </source>
</evidence>
<keyword evidence="3 6" id="KW-0812">Transmembrane</keyword>
<evidence type="ECO:0000313" key="9">
    <source>
        <dbReference type="Proteomes" id="UP000254266"/>
    </source>
</evidence>
<comment type="caution">
    <text evidence="8">The sequence shown here is derived from an EMBL/GenBank/DDBJ whole genome shotgun (WGS) entry which is preliminary data.</text>
</comment>
<evidence type="ECO:0000313" key="8">
    <source>
        <dbReference type="EMBL" id="RDH80779.1"/>
    </source>
</evidence>
<feature type="transmembrane region" description="Helical" evidence="6">
    <location>
        <begin position="126"/>
        <end position="148"/>
    </location>
</feature>
<dbReference type="GO" id="GO:0005886">
    <property type="term" value="C:plasma membrane"/>
    <property type="evidence" value="ECO:0007669"/>
    <property type="project" value="UniProtKB-SubCell"/>
</dbReference>
<evidence type="ECO:0000259" key="7">
    <source>
        <dbReference type="Pfam" id="PF06271"/>
    </source>
</evidence>
<evidence type="ECO:0000256" key="5">
    <source>
        <dbReference type="ARBA" id="ARBA00023136"/>
    </source>
</evidence>
<dbReference type="Pfam" id="PF06271">
    <property type="entry name" value="RDD"/>
    <property type="match status" value="1"/>
</dbReference>
<keyword evidence="9" id="KW-1185">Reference proteome</keyword>
<evidence type="ECO:0000256" key="6">
    <source>
        <dbReference type="SAM" id="Phobius"/>
    </source>
</evidence>
<accession>A0A370D706</accession>
<feature type="transmembrane region" description="Helical" evidence="6">
    <location>
        <begin position="32"/>
        <end position="54"/>
    </location>
</feature>
<keyword evidence="4 6" id="KW-1133">Transmembrane helix</keyword>
<keyword evidence="2" id="KW-1003">Cell membrane</keyword>
<reference evidence="8 9" key="1">
    <citation type="journal article" date="2018" name="ISME J.">
        <title>Endosymbiont genomes yield clues of tubeworm success.</title>
        <authorList>
            <person name="Li Y."/>
            <person name="Liles M.R."/>
            <person name="Halanych K.M."/>
        </authorList>
    </citation>
    <scope>NUCLEOTIDE SEQUENCE [LARGE SCALE GENOMIC DNA]</scope>
    <source>
        <strain evidence="8">A1464</strain>
    </source>
</reference>
<dbReference type="PANTHER" id="PTHR36115">
    <property type="entry name" value="PROLINE-RICH ANTIGEN HOMOLOG-RELATED"/>
    <property type="match status" value="1"/>
</dbReference>
<evidence type="ECO:0000256" key="2">
    <source>
        <dbReference type="ARBA" id="ARBA00022475"/>
    </source>
</evidence>
<dbReference type="EMBL" id="QFXC01000014">
    <property type="protein sequence ID" value="RDH80779.1"/>
    <property type="molecule type" value="Genomic_DNA"/>
</dbReference>